<gene>
    <name evidence="1" type="ORF">NIT7321_03484</name>
</gene>
<keyword evidence="2" id="KW-1185">Reference proteome</keyword>
<protein>
    <submittedName>
        <fullName evidence="1">Uncharacterized protein</fullName>
    </submittedName>
</protein>
<dbReference type="EMBL" id="CVRL01000041">
    <property type="protein sequence ID" value="CRL12606.1"/>
    <property type="molecule type" value="Genomic_DNA"/>
</dbReference>
<accession>A0A0H5D670</accession>
<evidence type="ECO:0000313" key="2">
    <source>
        <dbReference type="Proteomes" id="UP000043764"/>
    </source>
</evidence>
<organism evidence="1 2">
    <name type="scientific">Phaeobacter italicus</name>
    <dbReference type="NCBI Taxonomy" id="481446"/>
    <lineage>
        <taxon>Bacteria</taxon>
        <taxon>Pseudomonadati</taxon>
        <taxon>Pseudomonadota</taxon>
        <taxon>Alphaproteobacteria</taxon>
        <taxon>Rhodobacterales</taxon>
        <taxon>Roseobacteraceae</taxon>
        <taxon>Phaeobacter</taxon>
    </lineage>
</organism>
<reference evidence="1 2" key="1">
    <citation type="submission" date="2015-05" db="EMBL/GenBank/DDBJ databases">
        <authorList>
            <person name="Rodrigo-Torres Lidia"/>
            <person name="Arahal R.David."/>
        </authorList>
    </citation>
    <scope>NUCLEOTIDE SEQUENCE [LARGE SCALE GENOMIC DNA]</scope>
    <source>
        <strain evidence="1 2">CECT 7321</strain>
    </source>
</reference>
<name>A0A0H5D670_9RHOB</name>
<proteinExistence type="predicted"/>
<sequence>MKQRINTAAAKRYGLAMSRSTTINKAKGAVS</sequence>
<evidence type="ECO:0000313" key="1">
    <source>
        <dbReference type="EMBL" id="CRL12606.1"/>
    </source>
</evidence>
<dbReference type="AlphaFoldDB" id="A0A0H5D670"/>
<dbReference type="Proteomes" id="UP000043764">
    <property type="component" value="Unassembled WGS sequence"/>
</dbReference>